<evidence type="ECO:0000256" key="2">
    <source>
        <dbReference type="RuleBase" id="RU003616"/>
    </source>
</evidence>
<dbReference type="SUPFAM" id="SSF49764">
    <property type="entry name" value="HSP20-like chaperones"/>
    <property type="match status" value="1"/>
</dbReference>
<evidence type="ECO:0000313" key="6">
    <source>
        <dbReference type="Proteomes" id="UP000664807"/>
    </source>
</evidence>
<proteinExistence type="inferred from homology"/>
<comment type="similarity">
    <text evidence="1 2">Belongs to the small heat shock protein (HSP20) family.</text>
</comment>
<dbReference type="InterPro" id="IPR008978">
    <property type="entry name" value="HSP20-like_chaperone"/>
</dbReference>
<dbReference type="RefSeq" id="WP_207026029.1">
    <property type="nucleotide sequence ID" value="NZ_JAFLNM010000001.1"/>
</dbReference>
<keyword evidence="6" id="KW-1185">Reference proteome</keyword>
<dbReference type="Gene3D" id="2.60.40.790">
    <property type="match status" value="1"/>
</dbReference>
<organism evidence="5 6">
    <name type="scientific">Flagellimonas profundi</name>
    <dbReference type="NCBI Taxonomy" id="2915620"/>
    <lineage>
        <taxon>Bacteria</taxon>
        <taxon>Pseudomonadati</taxon>
        <taxon>Bacteroidota</taxon>
        <taxon>Flavobacteriia</taxon>
        <taxon>Flavobacteriales</taxon>
        <taxon>Flavobacteriaceae</taxon>
        <taxon>Flagellimonas</taxon>
    </lineage>
</organism>
<dbReference type="PANTHER" id="PTHR11527">
    <property type="entry name" value="HEAT-SHOCK PROTEIN 20 FAMILY MEMBER"/>
    <property type="match status" value="1"/>
</dbReference>
<gene>
    <name evidence="5" type="ORF">J0654_01615</name>
</gene>
<evidence type="ECO:0000259" key="4">
    <source>
        <dbReference type="PROSITE" id="PS51203"/>
    </source>
</evidence>
<sequence>MSLVKFKRRPLGRLIGSDFFDLDDFFEDRIWDPKTWKGRFWNGKSSVPAINIKETDEDFAVEMAAPGYDKKDFNITMENGCLNISAEKSATKEEKEGEYTRQEFSHESFERSLQLPDSIKDEAVEAKYDNGILRFKLTKKEEAKKQKPKVIKVS</sequence>
<dbReference type="InterPro" id="IPR002068">
    <property type="entry name" value="A-crystallin/Hsp20_dom"/>
</dbReference>
<dbReference type="Pfam" id="PF00011">
    <property type="entry name" value="HSP20"/>
    <property type="match status" value="1"/>
</dbReference>
<dbReference type="EMBL" id="JAFLNM010000001">
    <property type="protein sequence ID" value="MBO0340316.1"/>
    <property type="molecule type" value="Genomic_DNA"/>
</dbReference>
<dbReference type="PROSITE" id="PS01031">
    <property type="entry name" value="SHSP"/>
    <property type="match status" value="1"/>
</dbReference>
<feature type="domain" description="CS" evidence="4">
    <location>
        <begin position="45"/>
        <end position="151"/>
    </location>
</feature>
<dbReference type="Proteomes" id="UP000664807">
    <property type="component" value="Unassembled WGS sequence"/>
</dbReference>
<evidence type="ECO:0000313" key="5">
    <source>
        <dbReference type="EMBL" id="MBO0340316.1"/>
    </source>
</evidence>
<dbReference type="CDD" id="cd06464">
    <property type="entry name" value="ACD_sHsps-like"/>
    <property type="match status" value="1"/>
</dbReference>
<dbReference type="InterPro" id="IPR007052">
    <property type="entry name" value="CS_dom"/>
</dbReference>
<evidence type="ECO:0000256" key="1">
    <source>
        <dbReference type="PROSITE-ProRule" id="PRU00285"/>
    </source>
</evidence>
<reference evidence="5 6" key="1">
    <citation type="submission" date="2021-03" db="EMBL/GenBank/DDBJ databases">
        <title>Muricauda lutimaris sp. nov. and Muricauda ruestringensis sp. nov, two marine members of the Flavobacteriaceae isolated from deep sea sediments of Western Pacific.</title>
        <authorList>
            <person name="Zhao S."/>
            <person name="Liu R."/>
        </authorList>
    </citation>
    <scope>NUCLEOTIDE SEQUENCE [LARGE SCALE GENOMIC DNA]</scope>
    <source>
        <strain evidence="5 6">BC31-3-A3</strain>
    </source>
</reference>
<dbReference type="InterPro" id="IPR031107">
    <property type="entry name" value="Small_HSP"/>
</dbReference>
<accession>A0ABS3FCL9</accession>
<protein>
    <submittedName>
        <fullName evidence="5">Hsp20/alpha crystallin family protein</fullName>
    </submittedName>
</protein>
<comment type="caution">
    <text evidence="5">The sequence shown here is derived from an EMBL/GenBank/DDBJ whole genome shotgun (WGS) entry which is preliminary data.</text>
</comment>
<feature type="domain" description="SHSP" evidence="3">
    <location>
        <begin position="41"/>
        <end position="154"/>
    </location>
</feature>
<dbReference type="PROSITE" id="PS51203">
    <property type="entry name" value="CS"/>
    <property type="match status" value="1"/>
</dbReference>
<evidence type="ECO:0000259" key="3">
    <source>
        <dbReference type="PROSITE" id="PS01031"/>
    </source>
</evidence>
<name>A0ABS3FCL9_9FLAO</name>